<dbReference type="SUPFAM" id="SSF55816">
    <property type="entry name" value="5'-nucleotidase (syn. UDP-sugar hydrolase), C-terminal domain"/>
    <property type="match status" value="1"/>
</dbReference>
<dbReference type="PANTHER" id="PTHR11575:SF22">
    <property type="entry name" value="ADL392WP"/>
    <property type="match status" value="1"/>
</dbReference>
<dbReference type="Gene3D" id="3.90.780.10">
    <property type="entry name" value="5'-Nucleotidase, C-terminal domain"/>
    <property type="match status" value="1"/>
</dbReference>
<dbReference type="InterPro" id="IPR029052">
    <property type="entry name" value="Metallo-depent_PP-like"/>
</dbReference>
<gene>
    <name evidence="3" type="ORF">AG1IA_02585</name>
</gene>
<dbReference type="STRING" id="983506.L8WZ92"/>
<dbReference type="GO" id="GO:0009166">
    <property type="term" value="P:nucleotide catabolic process"/>
    <property type="evidence" value="ECO:0007669"/>
    <property type="project" value="InterPro"/>
</dbReference>
<keyword evidence="4" id="KW-1185">Reference proteome</keyword>
<dbReference type="InterPro" id="IPR006179">
    <property type="entry name" value="5_nucleotidase/apyrase"/>
</dbReference>
<dbReference type="HOGENOM" id="CLU_019028_1_0_1"/>
<dbReference type="GO" id="GO:0005829">
    <property type="term" value="C:cytosol"/>
    <property type="evidence" value="ECO:0007669"/>
    <property type="project" value="TreeGrafter"/>
</dbReference>
<dbReference type="Gene3D" id="3.60.21.10">
    <property type="match status" value="1"/>
</dbReference>
<comment type="caution">
    <text evidence="3">The sequence shown here is derived from an EMBL/GenBank/DDBJ whole genome shotgun (WGS) entry which is preliminary data.</text>
</comment>
<dbReference type="InterPro" id="IPR053828">
    <property type="entry name" value="Nucleosidase_C"/>
</dbReference>
<dbReference type="InterPro" id="IPR036907">
    <property type="entry name" value="5'-Nucleotdase_C_sf"/>
</dbReference>
<dbReference type="SUPFAM" id="SSF56300">
    <property type="entry name" value="Metallo-dependent phosphatases"/>
    <property type="match status" value="1"/>
</dbReference>
<dbReference type="PANTHER" id="PTHR11575">
    <property type="entry name" value="5'-NUCLEOTIDASE-RELATED"/>
    <property type="match status" value="1"/>
</dbReference>
<feature type="signal peptide" evidence="1">
    <location>
        <begin position="1"/>
        <end position="15"/>
    </location>
</feature>
<dbReference type="Pfam" id="PF21953">
    <property type="entry name" value="NadN_nucleosid_C"/>
    <property type="match status" value="1"/>
</dbReference>
<protein>
    <submittedName>
        <fullName evidence="3">Vacuolar protein</fullName>
    </submittedName>
</protein>
<feature type="domain" description="Putative 5'-nucleotidase C-terminal" evidence="2">
    <location>
        <begin position="352"/>
        <end position="531"/>
    </location>
</feature>
<evidence type="ECO:0000313" key="4">
    <source>
        <dbReference type="Proteomes" id="UP000011668"/>
    </source>
</evidence>
<reference evidence="3 4" key="1">
    <citation type="journal article" date="2013" name="Nat. Commun.">
        <title>The evolution and pathogenic mechanisms of the rice sheath blight pathogen.</title>
        <authorList>
            <person name="Zheng A."/>
            <person name="Lin R."/>
            <person name="Xu L."/>
            <person name="Qin P."/>
            <person name="Tang C."/>
            <person name="Ai P."/>
            <person name="Zhang D."/>
            <person name="Liu Y."/>
            <person name="Sun Z."/>
            <person name="Feng H."/>
            <person name="Wang Y."/>
            <person name="Chen Y."/>
            <person name="Liang X."/>
            <person name="Fu R."/>
            <person name="Li Q."/>
            <person name="Zhang J."/>
            <person name="Yu X."/>
            <person name="Xie Z."/>
            <person name="Ding L."/>
            <person name="Guan P."/>
            <person name="Tang J."/>
            <person name="Liang Y."/>
            <person name="Wang S."/>
            <person name="Deng Q."/>
            <person name="Li S."/>
            <person name="Zhu J."/>
            <person name="Wang L."/>
            <person name="Liu H."/>
            <person name="Li P."/>
        </authorList>
    </citation>
    <scope>NUCLEOTIDE SEQUENCE [LARGE SCALE GENOMIC DNA]</scope>
    <source>
        <strain evidence="4">AG-1 IA</strain>
    </source>
</reference>
<keyword evidence="1" id="KW-0732">Signal</keyword>
<evidence type="ECO:0000313" key="3">
    <source>
        <dbReference type="EMBL" id="ELU43406.1"/>
    </source>
</evidence>
<evidence type="ECO:0000259" key="2">
    <source>
        <dbReference type="Pfam" id="PF21953"/>
    </source>
</evidence>
<feature type="chain" id="PRO_5011977321" evidence="1">
    <location>
        <begin position="16"/>
        <end position="575"/>
    </location>
</feature>
<evidence type="ECO:0000256" key="1">
    <source>
        <dbReference type="SAM" id="SignalP"/>
    </source>
</evidence>
<accession>L8WZ92</accession>
<name>L8WZ92_THACA</name>
<proteinExistence type="predicted"/>
<dbReference type="EMBL" id="AFRT01000553">
    <property type="protein sequence ID" value="ELU43406.1"/>
    <property type="molecule type" value="Genomic_DNA"/>
</dbReference>
<dbReference type="Proteomes" id="UP000011668">
    <property type="component" value="Unassembled WGS sequence"/>
</dbReference>
<organism evidence="3 4">
    <name type="scientific">Thanatephorus cucumeris (strain AG1-IA)</name>
    <name type="common">Rice sheath blight fungus</name>
    <name type="synonym">Rhizoctonia solani</name>
    <dbReference type="NCBI Taxonomy" id="983506"/>
    <lineage>
        <taxon>Eukaryota</taxon>
        <taxon>Fungi</taxon>
        <taxon>Dikarya</taxon>
        <taxon>Basidiomycota</taxon>
        <taxon>Agaricomycotina</taxon>
        <taxon>Agaricomycetes</taxon>
        <taxon>Cantharellales</taxon>
        <taxon>Ceratobasidiaceae</taxon>
        <taxon>Rhizoctonia</taxon>
        <taxon>Rhizoctonia solani AG-1</taxon>
    </lineage>
</organism>
<dbReference type="OMA" id="DWNRNTF"/>
<sequence>MIGYLVACFLPTVIACSGDHDHSHMKRMQPDATASSSWPSAPLEWGDINFLHTTDSHGWLLGHTKASQPEPNYSGDFGDFASFVVNMKQIADKKGVDLLLVDSGDLHDGTGLSDGFPPGQIDGQELYQYPIALDMHQNFAPRWNGRYLSSNVNITYTDKNGSLVDTPVGDRFVKFRTKHKRKVTAFGVLFDFTGNAANTTVQKVSAMVNEAWPAHSRNLMSLIAFPRDNWPIVFNAIRAVHPTTPIFIFGGHTHIRDCVQLDSRSMSLESGRYMETVGWMSAKLPKASNSSAPLSLTRRYLDPNRNTYTYHTQTKRFDTSKGKKITDGVSALAKAWNLTQVYGTAPQDYYLILTLLVNEVIPKALAIGNPSRASVPNTVIVNSGSQRFDLYAGPFTRNDQFIVSPFNDAFLYFQVPAGIARDVLDKLNEKGAHKRREVEDPNAYSRGEVDHRFNEWKRSQYERTYYERETANLTLGYVTTDSCPGIGDDTLHSPIPYYDAPGYIASPLPSGLSDDTLVDLVFLDFFESDVLQIVNALSIGTGKTYSGSDVQQYGSGDLLTNTIYSIFATAEWNRV</sequence>
<dbReference type="OrthoDB" id="7722975at2759"/>
<dbReference type="AlphaFoldDB" id="L8WZ92"/>
<dbReference type="GO" id="GO:0016787">
    <property type="term" value="F:hydrolase activity"/>
    <property type="evidence" value="ECO:0007669"/>
    <property type="project" value="InterPro"/>
</dbReference>